<evidence type="ECO:0000256" key="1">
    <source>
        <dbReference type="SAM" id="MobiDB-lite"/>
    </source>
</evidence>
<dbReference type="OMA" id="CVWDEVL"/>
<reference evidence="4 5" key="1">
    <citation type="journal article" date="2014" name="Science">
        <title>Plant genetics. Early allopolyploid evolution in the post-Neolithic Brassica napus oilseed genome.</title>
        <authorList>
            <person name="Chalhoub B."/>
            <person name="Denoeud F."/>
            <person name="Liu S."/>
            <person name="Parkin I.A."/>
            <person name="Tang H."/>
            <person name="Wang X."/>
            <person name="Chiquet J."/>
            <person name="Belcram H."/>
            <person name="Tong C."/>
            <person name="Samans B."/>
            <person name="Correa M."/>
            <person name="Da Silva C."/>
            <person name="Just J."/>
            <person name="Falentin C."/>
            <person name="Koh C.S."/>
            <person name="Le Clainche I."/>
            <person name="Bernard M."/>
            <person name="Bento P."/>
            <person name="Noel B."/>
            <person name="Labadie K."/>
            <person name="Alberti A."/>
            <person name="Charles M."/>
            <person name="Arnaud D."/>
            <person name="Guo H."/>
            <person name="Daviaud C."/>
            <person name="Alamery S."/>
            <person name="Jabbari K."/>
            <person name="Zhao M."/>
            <person name="Edger P.P."/>
            <person name="Chelaifa H."/>
            <person name="Tack D."/>
            <person name="Lassalle G."/>
            <person name="Mestiri I."/>
            <person name="Schnel N."/>
            <person name="Le Paslier M.C."/>
            <person name="Fan G."/>
            <person name="Renault V."/>
            <person name="Bayer P.E."/>
            <person name="Golicz A.A."/>
            <person name="Manoli S."/>
            <person name="Lee T.H."/>
            <person name="Thi V.H."/>
            <person name="Chalabi S."/>
            <person name="Hu Q."/>
            <person name="Fan C."/>
            <person name="Tollenaere R."/>
            <person name="Lu Y."/>
            <person name="Battail C."/>
            <person name="Shen J."/>
            <person name="Sidebottom C.H."/>
            <person name="Wang X."/>
            <person name="Canaguier A."/>
            <person name="Chauveau A."/>
            <person name="Berard A."/>
            <person name="Deniot G."/>
            <person name="Guan M."/>
            <person name="Liu Z."/>
            <person name="Sun F."/>
            <person name="Lim Y.P."/>
            <person name="Lyons E."/>
            <person name="Town C.D."/>
            <person name="Bancroft I."/>
            <person name="Wang X."/>
            <person name="Meng J."/>
            <person name="Ma J."/>
            <person name="Pires J.C."/>
            <person name="King G.J."/>
            <person name="Brunel D."/>
            <person name="Delourme R."/>
            <person name="Renard M."/>
            <person name="Aury J.M."/>
            <person name="Adams K.L."/>
            <person name="Batley J."/>
            <person name="Snowdon R.J."/>
            <person name="Tost J."/>
            <person name="Edwards D."/>
            <person name="Zhou Y."/>
            <person name="Hua W."/>
            <person name="Sharpe A.G."/>
            <person name="Paterson A.H."/>
            <person name="Guan C."/>
            <person name="Wincker P."/>
        </authorList>
    </citation>
    <scope>NUCLEOTIDE SEQUENCE [LARGE SCALE GENOMIC DNA]</scope>
    <source>
        <strain evidence="5">cv. Darmor-bzh</strain>
    </source>
</reference>
<dbReference type="InterPro" id="IPR006852">
    <property type="entry name" value="TOD1_MUCI70"/>
</dbReference>
<organism evidence="4 5">
    <name type="scientific">Brassica napus</name>
    <name type="common">Rape</name>
    <dbReference type="NCBI Taxonomy" id="3708"/>
    <lineage>
        <taxon>Eukaryota</taxon>
        <taxon>Viridiplantae</taxon>
        <taxon>Streptophyta</taxon>
        <taxon>Embryophyta</taxon>
        <taxon>Tracheophyta</taxon>
        <taxon>Spermatophyta</taxon>
        <taxon>Magnoliopsida</taxon>
        <taxon>eudicotyledons</taxon>
        <taxon>Gunneridae</taxon>
        <taxon>Pentapetalae</taxon>
        <taxon>rosids</taxon>
        <taxon>malvids</taxon>
        <taxon>Brassicales</taxon>
        <taxon>Brassicaceae</taxon>
        <taxon>Brassiceae</taxon>
        <taxon>Brassica</taxon>
    </lineage>
</organism>
<proteinExistence type="predicted"/>
<feature type="transmembrane region" description="Helical" evidence="2">
    <location>
        <begin position="87"/>
        <end position="108"/>
    </location>
</feature>
<name>A0A078F8B6_BRANA</name>
<feature type="region of interest" description="Disordered" evidence="1">
    <location>
        <begin position="134"/>
        <end position="153"/>
    </location>
</feature>
<dbReference type="EMBL" id="LK031995">
    <property type="protein sequence ID" value="CDY09347.1"/>
    <property type="molecule type" value="Genomic_DNA"/>
</dbReference>
<evidence type="ECO:0000256" key="2">
    <source>
        <dbReference type="SAM" id="Phobius"/>
    </source>
</evidence>
<evidence type="ECO:0000313" key="4">
    <source>
        <dbReference type="EMBL" id="CDY09347.1"/>
    </source>
</evidence>
<keyword evidence="2" id="KW-0472">Membrane</keyword>
<dbReference type="Pfam" id="PF04765">
    <property type="entry name" value="TOD1_MUCI70"/>
    <property type="match status" value="1"/>
</dbReference>
<feature type="domain" description="TOD1/MUCI70 glycosyltransferase-like" evidence="3">
    <location>
        <begin position="187"/>
        <end position="496"/>
    </location>
</feature>
<dbReference type="InterPro" id="IPR048354">
    <property type="entry name" value="TOD1_MUCI70_glycTrfase_dom"/>
</dbReference>
<sequence length="507" mass="58391">MAHISDIKLIRTDTTLDLSQKAEKASFHGGELERSSIQVIMLPERRSTVASSSSYQNPSGQNDNSFLLLRRGKKFGGRIGKLKLSHLFFFFVSLFFFSCVFSGHKLLFHGSELLPHSERNHHLKTHLFTSSERDMGLNSSHIQKPPGSKKRNKHLPCEVPLAESVNHILEPQEYLDSKPFSLGFVETETCDKPRFGGHQTLKERERSYSAINQTIHCGFVKGTNGLHQRAGFDLSEKDRAYMKNCVVSVSSCIFGSSDFLRRPATKKISEFSKQNVCFVMFLDEQTLSKLASEGHVPDKQGFVGLWKTVVVSNLPYTDMRKTGKVPKFLSHRLFPSSRYSIWIDSKMRLTTDPLLIIDFFLWRTKSEFAISNHYDRHCVWDEVVQNKRLNKYNHTAIDEQFMFYRSDGLKKFDPSDPNSPLPSYVPEGSFIVRAHTPMSNLFSCLWFNEVDRFTSRDQLSFAYTYLKLQRLNPDRPLRLNMFKDCERRALTKLFHHRVDSSPHSPPA</sequence>
<evidence type="ECO:0000313" key="5">
    <source>
        <dbReference type="Proteomes" id="UP000028999"/>
    </source>
</evidence>
<dbReference type="AlphaFoldDB" id="A0A078F8B6"/>
<dbReference type="Proteomes" id="UP000028999">
    <property type="component" value="Unassembled WGS sequence"/>
</dbReference>
<dbReference type="PANTHER" id="PTHR12956">
    <property type="entry name" value="ALKALINE CERAMIDASE-RELATED"/>
    <property type="match status" value="1"/>
</dbReference>
<dbReference type="STRING" id="3708.A0A078F8B6"/>
<accession>A0A078F8B6</accession>
<gene>
    <name evidence="4" type="primary">BnaA02g26630D</name>
    <name evidence="4" type="ORF">GSBRNA2T00030805001</name>
</gene>
<dbReference type="PaxDb" id="3708-A0A078F8B6"/>
<keyword evidence="2" id="KW-0812">Transmembrane</keyword>
<keyword evidence="2" id="KW-1133">Transmembrane helix</keyword>
<protein>
    <submittedName>
        <fullName evidence="4">BnaA02g26630D protein</fullName>
    </submittedName>
</protein>
<dbReference type="Gramene" id="CDY09347">
    <property type="protein sequence ID" value="CDY09347"/>
    <property type="gene ID" value="GSBRNA2T00030805001"/>
</dbReference>
<keyword evidence="5" id="KW-1185">Reference proteome</keyword>
<evidence type="ECO:0000259" key="3">
    <source>
        <dbReference type="Pfam" id="PF04765"/>
    </source>
</evidence>
<dbReference type="PANTHER" id="PTHR12956:SF27">
    <property type="entry name" value="TRANSMEMBRANE PROTEIN"/>
    <property type="match status" value="1"/>
</dbReference>